<proteinExistence type="predicted"/>
<evidence type="ECO:0000313" key="1">
    <source>
        <dbReference type="EMBL" id="AXQ69291.1"/>
    </source>
</evidence>
<name>A0A385EBM3_9CAUD</name>
<dbReference type="Proteomes" id="UP000259421">
    <property type="component" value="Segment"/>
</dbReference>
<protein>
    <submittedName>
        <fullName evidence="1">Uncharacterized protein</fullName>
    </submittedName>
</protein>
<evidence type="ECO:0000313" key="2">
    <source>
        <dbReference type="Proteomes" id="UP000259421"/>
    </source>
</evidence>
<sequence>MEPDYRRDPKTNHFCCRCQKDMKEGQPRRVVHTVGGGPYALHPDDTDLFAQVEPYPEPRDGWPRHGSDMGWFLIGADCAKLIGLEYTLAWDDPRNPYNQPRPNIWDQRGLLSKHY</sequence>
<reference evidence="2" key="1">
    <citation type="submission" date="2018-07" db="EMBL/GenBank/DDBJ databases">
        <title>Giant CbK-like Caulobacter bacteriophages have genetically divergent genomes.</title>
        <authorList>
            <person name="Wilson K.M."/>
            <person name="Ely B."/>
        </authorList>
    </citation>
    <scope>NUCLEOTIDE SEQUENCE [LARGE SCALE GENOMIC DNA]</scope>
</reference>
<keyword evidence="2" id="KW-1185">Reference proteome</keyword>
<dbReference type="EMBL" id="MH588546">
    <property type="protein sequence ID" value="AXQ69291.1"/>
    <property type="molecule type" value="Genomic_DNA"/>
</dbReference>
<gene>
    <name evidence="1" type="ORF">CcrBL9_gp267c</name>
</gene>
<reference evidence="1 2" key="2">
    <citation type="submission" date="2018-09" db="EMBL/GenBank/DDBJ databases">
        <title>Giant CbK-like Caulobacter bacteriophages have genetically divergent genomes.</title>
        <authorList>
            <person name="Wilson K."/>
            <person name="Ely B."/>
        </authorList>
    </citation>
    <scope>NUCLEOTIDE SEQUENCE [LARGE SCALE GENOMIC DNA]</scope>
</reference>
<organism evidence="1 2">
    <name type="scientific">Caulobacter phage CcrBL9</name>
    <dbReference type="NCBI Taxonomy" id="2283270"/>
    <lineage>
        <taxon>Viruses</taxon>
        <taxon>Duplodnaviria</taxon>
        <taxon>Heunggongvirae</taxon>
        <taxon>Uroviricota</taxon>
        <taxon>Caudoviricetes</taxon>
        <taxon>Jeanschmidtviridae</taxon>
        <taxon>Bertelyvirus</taxon>
        <taxon>Bertelyvirus BL9</taxon>
    </lineage>
</organism>
<accession>A0A385EBM3</accession>